<dbReference type="SUPFAM" id="SSF53474">
    <property type="entry name" value="alpha/beta-Hydrolases"/>
    <property type="match status" value="1"/>
</dbReference>
<feature type="binding site" evidence="2">
    <location>
        <position position="390"/>
    </location>
    <ligand>
        <name>substrate</name>
    </ligand>
</feature>
<dbReference type="Gene3D" id="3.40.50.1820">
    <property type="entry name" value="alpha/beta hydrolase"/>
    <property type="match status" value="1"/>
</dbReference>
<keyword evidence="2" id="KW-0486">Methionine biosynthesis</keyword>
<dbReference type="GO" id="GO:0009086">
    <property type="term" value="P:methionine biosynthetic process"/>
    <property type="evidence" value="ECO:0007669"/>
    <property type="project" value="UniProtKB-UniRule"/>
</dbReference>
<dbReference type="PANTHER" id="PTHR32268:SF11">
    <property type="entry name" value="HOMOSERINE O-ACETYLTRANSFERASE"/>
    <property type="match status" value="1"/>
</dbReference>
<dbReference type="GO" id="GO:0005737">
    <property type="term" value="C:cytoplasm"/>
    <property type="evidence" value="ECO:0007669"/>
    <property type="project" value="UniProtKB-SubCell"/>
</dbReference>
<comment type="caution">
    <text evidence="2">Lacks conserved residue(s) required for the propagation of feature annotation.</text>
</comment>
<comment type="subcellular location">
    <subcellularLocation>
        <location evidence="2">Cytoplasm</location>
    </subcellularLocation>
</comment>
<dbReference type="GO" id="GO:0009092">
    <property type="term" value="P:homoserine metabolic process"/>
    <property type="evidence" value="ECO:0007669"/>
    <property type="project" value="TreeGrafter"/>
</dbReference>
<dbReference type="AlphaFoldDB" id="C7R125"/>
<gene>
    <name evidence="2" type="primary">metXA</name>
    <name evidence="6" type="ordered locus">Jden_2112</name>
</gene>
<feature type="compositionally biased region" description="Low complexity" evidence="4">
    <location>
        <begin position="84"/>
        <end position="105"/>
    </location>
</feature>
<dbReference type="PANTHER" id="PTHR32268">
    <property type="entry name" value="HOMOSERINE O-ACETYLTRANSFERASE"/>
    <property type="match status" value="1"/>
</dbReference>
<comment type="pathway">
    <text evidence="2">Amino-acid biosynthesis; L-methionine biosynthesis via de novo pathway; O-acetyl-L-homoserine from L-homoserine: step 1/1.</text>
</comment>
<feature type="region of interest" description="Disordered" evidence="4">
    <location>
        <begin position="75"/>
        <end position="111"/>
    </location>
</feature>
<dbReference type="HOGENOM" id="CLU_028760_1_0_11"/>
<feature type="binding site" evidence="2">
    <location>
        <position position="266"/>
    </location>
    <ligand>
        <name>substrate</name>
    </ligand>
</feature>
<dbReference type="Pfam" id="PF00561">
    <property type="entry name" value="Abhydrolase_1"/>
    <property type="match status" value="1"/>
</dbReference>
<comment type="subunit">
    <text evidence="2">Homodimer.</text>
</comment>
<protein>
    <recommendedName>
        <fullName evidence="2">Homoserine O-acetyltransferase</fullName>
        <shortName evidence="2">HAT</shortName>
        <ecNumber evidence="2">2.3.1.31</ecNumber>
    </recommendedName>
    <alternativeName>
        <fullName evidence="2">Homoserine transacetylase</fullName>
        <shortName evidence="2">HTA</shortName>
    </alternativeName>
</protein>
<evidence type="ECO:0000256" key="2">
    <source>
        <dbReference type="HAMAP-Rule" id="MF_00296"/>
    </source>
</evidence>
<dbReference type="PIRSF" id="PIRSF000443">
    <property type="entry name" value="Homoser_Ac_trans"/>
    <property type="match status" value="1"/>
</dbReference>
<evidence type="ECO:0000256" key="3">
    <source>
        <dbReference type="PIRSR" id="PIRSR000443-1"/>
    </source>
</evidence>
<comment type="catalytic activity">
    <reaction evidence="2">
        <text>L-homoserine + acetyl-CoA = O-acetyl-L-homoserine + CoA</text>
        <dbReference type="Rhea" id="RHEA:13701"/>
        <dbReference type="ChEBI" id="CHEBI:57287"/>
        <dbReference type="ChEBI" id="CHEBI:57288"/>
        <dbReference type="ChEBI" id="CHEBI:57476"/>
        <dbReference type="ChEBI" id="CHEBI:57716"/>
        <dbReference type="EC" id="2.3.1.31"/>
    </reaction>
</comment>
<dbReference type="InterPro" id="IPR008220">
    <property type="entry name" value="HAT_MetX-like"/>
</dbReference>
<keyword evidence="2 6" id="KW-0012">Acyltransferase</keyword>
<dbReference type="Proteomes" id="UP000000628">
    <property type="component" value="Chromosome"/>
</dbReference>
<dbReference type="STRING" id="471856.Jden_2112"/>
<dbReference type="UniPathway" id="UPA00051">
    <property type="reaction ID" value="UER00074"/>
</dbReference>
<evidence type="ECO:0000256" key="1">
    <source>
        <dbReference type="ARBA" id="ARBA00022679"/>
    </source>
</evidence>
<keyword evidence="2" id="KW-0963">Cytoplasm</keyword>
<feature type="active site" evidence="2 3">
    <location>
        <position position="359"/>
    </location>
</feature>
<evidence type="ECO:0000313" key="7">
    <source>
        <dbReference type="Proteomes" id="UP000000628"/>
    </source>
</evidence>
<name>C7R125_JONDD</name>
<comment type="similarity">
    <text evidence="2">Belongs to the AB hydrolase superfamily. MetX family.</text>
</comment>
<dbReference type="HAMAP" id="MF_00296">
    <property type="entry name" value="MetX_acyltransf"/>
    <property type="match status" value="1"/>
</dbReference>
<organism evidence="6 7">
    <name type="scientific">Jonesia denitrificans (strain ATCC 14870 / DSM 20603 / BCRC 15368 / CIP 55.134 / JCM 11481 / NBRC 15587 / NCTC 10816 / Prevot 55134)</name>
    <name type="common">Listeria denitrificans</name>
    <dbReference type="NCBI Taxonomy" id="471856"/>
    <lineage>
        <taxon>Bacteria</taxon>
        <taxon>Bacillati</taxon>
        <taxon>Actinomycetota</taxon>
        <taxon>Actinomycetes</taxon>
        <taxon>Micrococcales</taxon>
        <taxon>Jonesiaceae</taxon>
        <taxon>Jonesia</taxon>
    </lineage>
</organism>
<keyword evidence="2" id="KW-0028">Amino-acid biosynthesis</keyword>
<evidence type="ECO:0000313" key="6">
    <source>
        <dbReference type="EMBL" id="ACV09749.1"/>
    </source>
</evidence>
<dbReference type="GO" id="GO:0004414">
    <property type="term" value="F:homoserine O-acetyltransferase activity"/>
    <property type="evidence" value="ECO:0007669"/>
    <property type="project" value="UniProtKB-UniRule"/>
</dbReference>
<feature type="active site" description="Nucleophile" evidence="2 3">
    <location>
        <position position="191"/>
    </location>
</feature>
<dbReference type="EC" id="2.3.1.31" evidence="2"/>
<dbReference type="InterPro" id="IPR000073">
    <property type="entry name" value="AB_hydrolase_1"/>
</dbReference>
<evidence type="ECO:0000259" key="5">
    <source>
        <dbReference type="Pfam" id="PF00561"/>
    </source>
</evidence>
<evidence type="ECO:0000256" key="4">
    <source>
        <dbReference type="SAM" id="MobiDB-lite"/>
    </source>
</evidence>
<feature type="active site" evidence="2 3">
    <location>
        <position position="389"/>
    </location>
</feature>
<keyword evidence="7" id="KW-1185">Reference proteome</keyword>
<reference evidence="6 7" key="1">
    <citation type="journal article" date="2009" name="Stand. Genomic Sci.">
        <title>Complete genome sequence of Jonesia denitrificans type strain (Prevot 55134).</title>
        <authorList>
            <person name="Pukall R."/>
            <person name="Gehrich-Schroter G."/>
            <person name="Lapidus A."/>
            <person name="Nolan M."/>
            <person name="Glavina Del Rio T."/>
            <person name="Lucas S."/>
            <person name="Chen F."/>
            <person name="Tice H."/>
            <person name="Pitluck S."/>
            <person name="Cheng J.F."/>
            <person name="Copeland A."/>
            <person name="Saunders E."/>
            <person name="Brettin T."/>
            <person name="Detter J.C."/>
            <person name="Bruce D."/>
            <person name="Goodwin L."/>
            <person name="Pati A."/>
            <person name="Ivanova N."/>
            <person name="Mavromatis K."/>
            <person name="Ovchinnikova G."/>
            <person name="Chen A."/>
            <person name="Palaniappan K."/>
            <person name="Land M."/>
            <person name="Hauser L."/>
            <person name="Chang Y.J."/>
            <person name="Jeffries C.D."/>
            <person name="Chain P."/>
            <person name="Goker M."/>
            <person name="Bristow J."/>
            <person name="Eisen J.A."/>
            <person name="Markowitz V."/>
            <person name="Hugenholtz P."/>
            <person name="Kyrpides N.C."/>
            <person name="Klenk H.P."/>
            <person name="Han C."/>
        </authorList>
    </citation>
    <scope>NUCLEOTIDE SEQUENCE [LARGE SCALE GENOMIC DNA]</scope>
    <source>
        <strain evidence="7">ATCC 14870 / DSM 20603 / BCRC 15368 / CIP 55.134 / JCM 11481 / NBRC 15587 / NCTC 10816 / Prevot 55134</strain>
    </source>
</reference>
<dbReference type="NCBIfam" id="NF001209">
    <property type="entry name" value="PRK00175.1"/>
    <property type="match status" value="1"/>
</dbReference>
<comment type="function">
    <text evidence="2">Transfers an acetyl group from acetyl-CoA to L-homoserine, forming acetyl-L-homoserine.</text>
</comment>
<proteinExistence type="inferred from homology"/>
<feature type="domain" description="AB hydrolase-1" evidence="5">
    <location>
        <begin position="113"/>
        <end position="393"/>
    </location>
</feature>
<dbReference type="NCBIfam" id="TIGR01392">
    <property type="entry name" value="homoserO_Ac_trn"/>
    <property type="match status" value="1"/>
</dbReference>
<dbReference type="EMBL" id="CP001706">
    <property type="protein sequence ID" value="ACV09749.1"/>
    <property type="molecule type" value="Genomic_DNA"/>
</dbReference>
<dbReference type="eggNOG" id="COG2021">
    <property type="taxonomic scope" value="Bacteria"/>
</dbReference>
<sequence>MRPPSRRAKDVVASAAWRSDDDPGQRTLVEIGDLTLETGHVLPTVTMAYQTWGTLNERGDNAILVLHALTGDTHVTRNLSPRDPASTRATPTRGTTRTAAPSATPLDPAAPGWWEAMVGPGAPIDTTKYFVVAPNVLGGCQGTTGPSSPAPDGRPYGSQFPVITIRDQVAAEIALTHHLGITQWRFVVGGSMGGLRALEWAIMGPESNITVHSTGIVAASAQTTGDQIAWAHPQIAAIEADPNFHDGDYYDQPDGHGPHRGLGIARQIAHTTYRSAKELDKRFGRIPQHAEDPMFGGRFAIQSYLDHHADKLARRFDANSYIVLTQAMLTHDLGRDRGGVATALRSITSPMLVVAVDSDRLFLPRESQRICAHVPGAEPLETVYSDYGHDGFLIEFDQLAPMITRFLRTRPTPRPTP</sequence>
<keyword evidence="1 2" id="KW-0808">Transferase</keyword>
<dbReference type="InterPro" id="IPR029058">
    <property type="entry name" value="AB_hydrolase_fold"/>
</dbReference>
<accession>C7R125</accession>
<dbReference type="KEGG" id="jde:Jden_2112"/>